<organism evidence="1 2">
    <name type="scientific">Allacma fusca</name>
    <dbReference type="NCBI Taxonomy" id="39272"/>
    <lineage>
        <taxon>Eukaryota</taxon>
        <taxon>Metazoa</taxon>
        <taxon>Ecdysozoa</taxon>
        <taxon>Arthropoda</taxon>
        <taxon>Hexapoda</taxon>
        <taxon>Collembola</taxon>
        <taxon>Symphypleona</taxon>
        <taxon>Sminthuridae</taxon>
        <taxon>Allacma</taxon>
    </lineage>
</organism>
<dbReference type="EMBL" id="CAJVCH010558647">
    <property type="protein sequence ID" value="CAG7831045.1"/>
    <property type="molecule type" value="Genomic_DNA"/>
</dbReference>
<dbReference type="AlphaFoldDB" id="A0A8J2PPC4"/>
<sequence>MRNIFLTIFPVSVQTLQIFPHTQDRVEKRVGTTIQLHKPNINYSFEFGSERERRPDEGRIAPNFPKEVETFSSLVITNLLPHNCSSNSKRSRARSICLMFICGKLRNLQAIITDADGSSSPVDVLLNIVKDVGGSVEIVDGIT</sequence>
<evidence type="ECO:0000313" key="1">
    <source>
        <dbReference type="EMBL" id="CAG7831045.1"/>
    </source>
</evidence>
<reference evidence="1" key="1">
    <citation type="submission" date="2021-06" db="EMBL/GenBank/DDBJ databases">
        <authorList>
            <person name="Hodson N. C."/>
            <person name="Mongue J. A."/>
            <person name="Jaron S. K."/>
        </authorList>
    </citation>
    <scope>NUCLEOTIDE SEQUENCE</scope>
</reference>
<keyword evidence="2" id="KW-1185">Reference proteome</keyword>
<proteinExistence type="predicted"/>
<gene>
    <name evidence="1" type="ORF">AFUS01_LOCUS40808</name>
</gene>
<accession>A0A8J2PPC4</accession>
<dbReference type="Proteomes" id="UP000708208">
    <property type="component" value="Unassembled WGS sequence"/>
</dbReference>
<protein>
    <submittedName>
        <fullName evidence="1">Uncharacterized protein</fullName>
    </submittedName>
</protein>
<name>A0A8J2PPC4_9HEXA</name>
<comment type="caution">
    <text evidence="1">The sequence shown here is derived from an EMBL/GenBank/DDBJ whole genome shotgun (WGS) entry which is preliminary data.</text>
</comment>
<evidence type="ECO:0000313" key="2">
    <source>
        <dbReference type="Proteomes" id="UP000708208"/>
    </source>
</evidence>